<dbReference type="AlphaFoldDB" id="A0A0R2C6Q5"/>
<name>A0A0R2C6Q5_9LACO</name>
<keyword evidence="2" id="KW-1185">Reference proteome</keyword>
<sequence length="52" mass="5662">MLRVGYAQPYQHHDTSNARLDSGILFISKQRGTNEQPASNPSGALVMGGWCT</sequence>
<accession>A0A0R2C6Q5</accession>
<reference evidence="1 2" key="1">
    <citation type="journal article" date="2015" name="Genome Announc.">
        <title>Expanding the biotechnology potential of lactobacilli through comparative genomics of 213 strains and associated genera.</title>
        <authorList>
            <person name="Sun Z."/>
            <person name="Harris H.M."/>
            <person name="McCann A."/>
            <person name="Guo C."/>
            <person name="Argimon S."/>
            <person name="Zhang W."/>
            <person name="Yang X."/>
            <person name="Jeffery I.B."/>
            <person name="Cooney J.C."/>
            <person name="Kagawa T.F."/>
            <person name="Liu W."/>
            <person name="Song Y."/>
            <person name="Salvetti E."/>
            <person name="Wrobel A."/>
            <person name="Rasinkangas P."/>
            <person name="Parkhill J."/>
            <person name="Rea M.C."/>
            <person name="O'Sullivan O."/>
            <person name="Ritari J."/>
            <person name="Douillard F.P."/>
            <person name="Paul Ross R."/>
            <person name="Yang R."/>
            <person name="Briner A.E."/>
            <person name="Felis G.E."/>
            <person name="de Vos W.M."/>
            <person name="Barrangou R."/>
            <person name="Klaenhammer T.R."/>
            <person name="Caufield P.W."/>
            <person name="Cui Y."/>
            <person name="Zhang H."/>
            <person name="O'Toole P.W."/>
        </authorList>
    </citation>
    <scope>NUCLEOTIDE SEQUENCE [LARGE SCALE GENOMIC DNA]</scope>
    <source>
        <strain evidence="1 2">DSM 22698</strain>
    </source>
</reference>
<protein>
    <submittedName>
        <fullName evidence="1">Uncharacterized protein</fullName>
    </submittedName>
</protein>
<evidence type="ECO:0000313" key="2">
    <source>
        <dbReference type="Proteomes" id="UP000051789"/>
    </source>
</evidence>
<comment type="caution">
    <text evidence="1">The sequence shown here is derived from an EMBL/GenBank/DDBJ whole genome shotgun (WGS) entry which is preliminary data.</text>
</comment>
<dbReference type="PATRIC" id="fig|1423810.4.peg.1398"/>
<organism evidence="1 2">
    <name type="scientific">Lacticaseibacillus thailandensis DSM 22698 = JCM 13996</name>
    <dbReference type="NCBI Taxonomy" id="1423810"/>
    <lineage>
        <taxon>Bacteria</taxon>
        <taxon>Bacillati</taxon>
        <taxon>Bacillota</taxon>
        <taxon>Bacilli</taxon>
        <taxon>Lactobacillales</taxon>
        <taxon>Lactobacillaceae</taxon>
        <taxon>Lacticaseibacillus</taxon>
    </lineage>
</organism>
<proteinExistence type="predicted"/>
<gene>
    <name evidence="1" type="ORF">FD19_GL001361</name>
</gene>
<dbReference type="EMBL" id="AYZK01000003">
    <property type="protein sequence ID" value="KRM87207.1"/>
    <property type="molecule type" value="Genomic_DNA"/>
</dbReference>
<dbReference type="STRING" id="1423810.FD19_GL001361"/>
<dbReference type="Proteomes" id="UP000051789">
    <property type="component" value="Unassembled WGS sequence"/>
</dbReference>
<evidence type="ECO:0000313" key="1">
    <source>
        <dbReference type="EMBL" id="KRM87207.1"/>
    </source>
</evidence>